<evidence type="ECO:0000256" key="1">
    <source>
        <dbReference type="SAM" id="Phobius"/>
    </source>
</evidence>
<reference evidence="3" key="1">
    <citation type="journal article" date="2019" name="Int. J. Syst. Evol. Microbiol.">
        <title>The Global Catalogue of Microorganisms (GCM) 10K type strain sequencing project: providing services to taxonomists for standard genome sequencing and annotation.</title>
        <authorList>
            <consortium name="The Broad Institute Genomics Platform"/>
            <consortium name="The Broad Institute Genome Sequencing Center for Infectious Disease"/>
            <person name="Wu L."/>
            <person name="Ma J."/>
        </authorList>
    </citation>
    <scope>NUCLEOTIDE SEQUENCE [LARGE SCALE GENOMIC DNA]</scope>
    <source>
        <strain evidence="3">CCUG 60527</strain>
    </source>
</reference>
<keyword evidence="1" id="KW-1133">Transmembrane helix</keyword>
<proteinExistence type="predicted"/>
<dbReference type="RefSeq" id="WP_386106194.1">
    <property type="nucleotide sequence ID" value="NZ_JBHTJR010000030.1"/>
</dbReference>
<dbReference type="Pfam" id="PF19665">
    <property type="entry name" value="DUF6168"/>
    <property type="match status" value="1"/>
</dbReference>
<feature type="transmembrane region" description="Helical" evidence="1">
    <location>
        <begin position="104"/>
        <end position="124"/>
    </location>
</feature>
<name>A0ABW3JTM4_9FLAO</name>
<keyword evidence="1" id="KW-0812">Transmembrane</keyword>
<evidence type="ECO:0000313" key="2">
    <source>
        <dbReference type="EMBL" id="MFD0992672.1"/>
    </source>
</evidence>
<feature type="transmembrane region" description="Helical" evidence="1">
    <location>
        <begin position="6"/>
        <end position="28"/>
    </location>
</feature>
<feature type="transmembrane region" description="Helical" evidence="1">
    <location>
        <begin position="40"/>
        <end position="64"/>
    </location>
</feature>
<protein>
    <submittedName>
        <fullName evidence="2">DUF6168 family protein</fullName>
    </submittedName>
</protein>
<comment type="caution">
    <text evidence="2">The sequence shown here is derived from an EMBL/GenBank/DDBJ whole genome shotgun (WGS) entry which is preliminary data.</text>
</comment>
<accession>A0ABW3JTM4</accession>
<keyword evidence="1" id="KW-0472">Membrane</keyword>
<evidence type="ECO:0000313" key="3">
    <source>
        <dbReference type="Proteomes" id="UP001597062"/>
    </source>
</evidence>
<gene>
    <name evidence="2" type="ORF">ACFQ1U_05605</name>
</gene>
<sequence>MMTKRITIFVATVMLLFFIGYFSHNFILTNNNIITNFNPLYMYIFHAIACLIVYILVELVLTILPNETGYLYLALTMIKLGVFVLIFQNQIFSETKLTGADKSVIIIPLFLFLITETAAVVNILNNKQFNKKS</sequence>
<dbReference type="InterPro" id="IPR046166">
    <property type="entry name" value="DUF6168"/>
</dbReference>
<dbReference type="EMBL" id="JBHTJR010000030">
    <property type="protein sequence ID" value="MFD0992672.1"/>
    <property type="molecule type" value="Genomic_DNA"/>
</dbReference>
<organism evidence="2 3">
    <name type="scientific">Tenacibaculum geojense</name>
    <dbReference type="NCBI Taxonomy" id="915352"/>
    <lineage>
        <taxon>Bacteria</taxon>
        <taxon>Pseudomonadati</taxon>
        <taxon>Bacteroidota</taxon>
        <taxon>Flavobacteriia</taxon>
        <taxon>Flavobacteriales</taxon>
        <taxon>Flavobacteriaceae</taxon>
        <taxon>Tenacibaculum</taxon>
    </lineage>
</organism>
<feature type="transmembrane region" description="Helical" evidence="1">
    <location>
        <begin position="70"/>
        <end position="92"/>
    </location>
</feature>
<dbReference type="Proteomes" id="UP001597062">
    <property type="component" value="Unassembled WGS sequence"/>
</dbReference>
<keyword evidence="3" id="KW-1185">Reference proteome</keyword>